<evidence type="ECO:0000256" key="5">
    <source>
        <dbReference type="ARBA" id="ARBA00023163"/>
    </source>
</evidence>
<evidence type="ECO:0000256" key="1">
    <source>
        <dbReference type="ARBA" id="ARBA00010641"/>
    </source>
</evidence>
<dbReference type="InterPro" id="IPR013325">
    <property type="entry name" value="RNA_pol_sigma_r2"/>
</dbReference>
<sequence length="181" mass="20417">MSVEEKPGPDPAAPDGFDTFYRSEYAGIVRTLRKGGVSPEEAEDAVQEAMRQMLAKWPSDYVRPAAWVRKAAWSAFYSKVSRDRRRQELETVNALRDARARVPEAEADPDEKERVLLRIAGLPPRQREVLALYYDGFSIGEITAQLGCKPDTARSNLRHAKEALRKALEQELGPEHRPDAI</sequence>
<dbReference type="NCBIfam" id="TIGR02937">
    <property type="entry name" value="sigma70-ECF"/>
    <property type="match status" value="1"/>
</dbReference>
<feature type="domain" description="RNA polymerase sigma factor 70 region 4 type 2" evidence="6">
    <location>
        <begin position="113"/>
        <end position="164"/>
    </location>
</feature>
<evidence type="ECO:0000313" key="8">
    <source>
        <dbReference type="Proteomes" id="UP001500668"/>
    </source>
</evidence>
<dbReference type="PANTHER" id="PTHR43133">
    <property type="entry name" value="RNA POLYMERASE ECF-TYPE SIGMA FACTO"/>
    <property type="match status" value="1"/>
</dbReference>
<dbReference type="InterPro" id="IPR014284">
    <property type="entry name" value="RNA_pol_sigma-70_dom"/>
</dbReference>
<comment type="caution">
    <text evidence="7">The sequence shown here is derived from an EMBL/GenBank/DDBJ whole genome shotgun (WGS) entry which is preliminary data.</text>
</comment>
<reference evidence="8" key="1">
    <citation type="journal article" date="2019" name="Int. J. Syst. Evol. Microbiol.">
        <title>The Global Catalogue of Microorganisms (GCM) 10K type strain sequencing project: providing services to taxonomists for standard genome sequencing and annotation.</title>
        <authorList>
            <consortium name="The Broad Institute Genomics Platform"/>
            <consortium name="The Broad Institute Genome Sequencing Center for Infectious Disease"/>
            <person name="Wu L."/>
            <person name="Ma J."/>
        </authorList>
    </citation>
    <scope>NUCLEOTIDE SEQUENCE [LARGE SCALE GENOMIC DNA]</scope>
    <source>
        <strain evidence="8">JCM 5067</strain>
    </source>
</reference>
<keyword evidence="8" id="KW-1185">Reference proteome</keyword>
<evidence type="ECO:0000256" key="2">
    <source>
        <dbReference type="ARBA" id="ARBA00023015"/>
    </source>
</evidence>
<evidence type="ECO:0000313" key="7">
    <source>
        <dbReference type="EMBL" id="GAA0594360.1"/>
    </source>
</evidence>
<keyword evidence="2" id="KW-0805">Transcription regulation</keyword>
<organism evidence="7 8">
    <name type="scientific">Streptomyces crystallinus</name>
    <dbReference type="NCBI Taxonomy" id="68191"/>
    <lineage>
        <taxon>Bacteria</taxon>
        <taxon>Bacillati</taxon>
        <taxon>Actinomycetota</taxon>
        <taxon>Actinomycetes</taxon>
        <taxon>Kitasatosporales</taxon>
        <taxon>Streptomycetaceae</taxon>
        <taxon>Streptomyces</taxon>
    </lineage>
</organism>
<dbReference type="PANTHER" id="PTHR43133:SF8">
    <property type="entry name" value="RNA POLYMERASE SIGMA FACTOR HI_1459-RELATED"/>
    <property type="match status" value="1"/>
</dbReference>
<keyword evidence="5" id="KW-0804">Transcription</keyword>
<dbReference type="Proteomes" id="UP001500668">
    <property type="component" value="Unassembled WGS sequence"/>
</dbReference>
<dbReference type="InterPro" id="IPR013324">
    <property type="entry name" value="RNA_pol_sigma_r3/r4-like"/>
</dbReference>
<dbReference type="InterPro" id="IPR039425">
    <property type="entry name" value="RNA_pol_sigma-70-like"/>
</dbReference>
<evidence type="ECO:0000259" key="6">
    <source>
        <dbReference type="Pfam" id="PF08281"/>
    </source>
</evidence>
<gene>
    <name evidence="7" type="ORF">GCM10010394_24700</name>
</gene>
<name>A0ABP3QRU6_9ACTN</name>
<evidence type="ECO:0000256" key="4">
    <source>
        <dbReference type="ARBA" id="ARBA00023125"/>
    </source>
</evidence>
<dbReference type="Gene3D" id="1.10.1740.10">
    <property type="match status" value="1"/>
</dbReference>
<keyword evidence="3" id="KW-0731">Sigma factor</keyword>
<evidence type="ECO:0000256" key="3">
    <source>
        <dbReference type="ARBA" id="ARBA00023082"/>
    </source>
</evidence>
<dbReference type="InterPro" id="IPR036388">
    <property type="entry name" value="WH-like_DNA-bd_sf"/>
</dbReference>
<dbReference type="SUPFAM" id="SSF88946">
    <property type="entry name" value="Sigma2 domain of RNA polymerase sigma factors"/>
    <property type="match status" value="1"/>
</dbReference>
<dbReference type="RefSeq" id="WP_344073432.1">
    <property type="nucleotide sequence ID" value="NZ_BAAACA010000014.1"/>
</dbReference>
<dbReference type="EMBL" id="BAAACA010000014">
    <property type="protein sequence ID" value="GAA0594360.1"/>
    <property type="molecule type" value="Genomic_DNA"/>
</dbReference>
<proteinExistence type="inferred from homology"/>
<protein>
    <submittedName>
        <fullName evidence="7">SigE family RNA polymerase sigma factor</fullName>
    </submittedName>
</protein>
<accession>A0ABP3QRU6</accession>
<dbReference type="SUPFAM" id="SSF88659">
    <property type="entry name" value="Sigma3 and sigma4 domains of RNA polymerase sigma factors"/>
    <property type="match status" value="1"/>
</dbReference>
<dbReference type="InterPro" id="IPR013249">
    <property type="entry name" value="RNA_pol_sigma70_r4_t2"/>
</dbReference>
<dbReference type="Pfam" id="PF08281">
    <property type="entry name" value="Sigma70_r4_2"/>
    <property type="match status" value="1"/>
</dbReference>
<keyword evidence="4" id="KW-0238">DNA-binding</keyword>
<dbReference type="Gene3D" id="1.10.10.10">
    <property type="entry name" value="Winged helix-like DNA-binding domain superfamily/Winged helix DNA-binding domain"/>
    <property type="match status" value="1"/>
</dbReference>
<comment type="similarity">
    <text evidence="1">Belongs to the sigma-70 factor family. ECF subfamily.</text>
</comment>